<dbReference type="Proteomes" id="UP000326659">
    <property type="component" value="Chromosome"/>
</dbReference>
<dbReference type="InterPro" id="IPR025489">
    <property type="entry name" value="DUF4381"/>
</dbReference>
<dbReference type="Pfam" id="PF14316">
    <property type="entry name" value="DUF4381"/>
    <property type="match status" value="1"/>
</dbReference>
<keyword evidence="3" id="KW-1185">Reference proteome</keyword>
<feature type="transmembrane region" description="Helical" evidence="1">
    <location>
        <begin position="27"/>
        <end position="47"/>
    </location>
</feature>
<dbReference type="AlphaFoldDB" id="A0A9X7R4E9"/>
<organism evidence="2 3">
    <name type="scientific">Pseudomonas denitrificans</name>
    <dbReference type="NCBI Taxonomy" id="43306"/>
    <lineage>
        <taxon>Bacteria</taxon>
        <taxon>Pseudomonadati</taxon>
        <taxon>Pseudomonadota</taxon>
        <taxon>Gammaproteobacteria</taxon>
        <taxon>Pseudomonadales</taxon>
        <taxon>Pseudomonadaceae</taxon>
        <taxon>Halopseudomonas</taxon>
    </lineage>
</organism>
<protein>
    <submittedName>
        <fullName evidence="2">DUF4381 domain-containing protein</fullName>
    </submittedName>
</protein>
<evidence type="ECO:0000313" key="2">
    <source>
        <dbReference type="EMBL" id="QEY72263.1"/>
    </source>
</evidence>
<proteinExistence type="predicted"/>
<dbReference type="OrthoDB" id="5406089at2"/>
<name>A0A9X7R4E9_PSEDE</name>
<evidence type="ECO:0000313" key="3">
    <source>
        <dbReference type="Proteomes" id="UP000326659"/>
    </source>
</evidence>
<sequence length="165" mass="18657">MSIPSIDQLQELAPPAPLVSYWPQTWAWVWLAIVLLLLLATWGFWRYRKWQRDRYRREALALFDELGAAIREPSHRLAALRQLPILVKRVALSMPDGAASAPLGGADWQAFLQARTPAALPADLQRQLTLLAYAPDSRVANMDEQEVQALLSACRQWVEVHHVAA</sequence>
<reference evidence="2 3" key="1">
    <citation type="submission" date="2019-09" db="EMBL/GenBank/DDBJ databases">
        <title>Prosopis cineraria nodule microbiome.</title>
        <authorList>
            <person name="Chaluvadi S.R."/>
            <person name="Ali R."/>
            <person name="Wang X."/>
        </authorList>
    </citation>
    <scope>NUCLEOTIDE SEQUENCE [LARGE SCALE GENOMIC DNA]</scope>
    <source>
        <strain evidence="2 3">BG1</strain>
    </source>
</reference>
<keyword evidence="1" id="KW-0812">Transmembrane</keyword>
<keyword evidence="1" id="KW-1133">Transmembrane helix</keyword>
<dbReference type="KEGG" id="pden:F1C79_11945"/>
<gene>
    <name evidence="2" type="ORF">F1C79_11945</name>
</gene>
<dbReference type="EMBL" id="CP043626">
    <property type="protein sequence ID" value="QEY72263.1"/>
    <property type="molecule type" value="Genomic_DNA"/>
</dbReference>
<accession>A0A9X7R4E9</accession>
<evidence type="ECO:0000256" key="1">
    <source>
        <dbReference type="SAM" id="Phobius"/>
    </source>
</evidence>
<dbReference type="RefSeq" id="WP_151187575.1">
    <property type="nucleotide sequence ID" value="NZ_CP043626.1"/>
</dbReference>
<keyword evidence="1" id="KW-0472">Membrane</keyword>